<evidence type="ECO:0000313" key="4">
    <source>
        <dbReference type="Proteomes" id="UP000245523"/>
    </source>
</evidence>
<feature type="signal peptide" evidence="2">
    <location>
        <begin position="1"/>
        <end position="26"/>
    </location>
</feature>
<dbReference type="EMBL" id="QGHD01000022">
    <property type="protein sequence ID" value="PWK94251.1"/>
    <property type="molecule type" value="Genomic_DNA"/>
</dbReference>
<name>A0ABX5LPT6_9BACT</name>
<comment type="caution">
    <text evidence="3">The sequence shown here is derived from an EMBL/GenBank/DDBJ whole genome shotgun (WGS) entry which is preliminary data.</text>
</comment>
<keyword evidence="4" id="KW-1185">Reference proteome</keyword>
<feature type="region of interest" description="Disordered" evidence="1">
    <location>
        <begin position="129"/>
        <end position="159"/>
    </location>
</feature>
<sequence length="331" mass="36372">MMKNFYNLPFLGFAALGLAFTFTACGDDSSSSSASYKSIYDEVKNLKDLDECTKDNDGDTLYVNSEEAYYVCQSEDWKLALHVVEDKESLKTCDEKRKGEYALTYSDSTVYVCDGKEWLDVKEISSSSAKSSSSTKKSSSSEKTDGTSSDAKSSSSAKNSSSSVEEKYKAVDLGLSVDWAEVNIGAENAADFGDYFAYGETETKDEYSENTLIYNVSALPSNISGNKKYDAAAAKWGGKWRMPTVKEMKELVTKCKLEWTKKESVNGYRVTCNEKSIFLPAAGAFNEFQAIYIGIAAMFRGGSRIDMVLMKDSKPALEDMGVGYAGSLFAR</sequence>
<evidence type="ECO:0000313" key="3">
    <source>
        <dbReference type="EMBL" id="PWK94251.1"/>
    </source>
</evidence>
<feature type="chain" id="PRO_5047034018" description="Major paralogous domain-containing protein" evidence="2">
    <location>
        <begin position="27"/>
        <end position="331"/>
    </location>
</feature>
<proteinExistence type="predicted"/>
<reference evidence="3 4" key="1">
    <citation type="submission" date="2018-05" db="EMBL/GenBank/DDBJ databases">
        <title>Animal gut microbial communities from fecal samples from Wisconsin, USA.</title>
        <authorList>
            <person name="Neumann A."/>
        </authorList>
    </citation>
    <scope>NUCLEOTIDE SEQUENCE [LARGE SCALE GENOMIC DNA]</scope>
    <source>
        <strain evidence="3 4">UWS4</strain>
    </source>
</reference>
<evidence type="ECO:0008006" key="5">
    <source>
        <dbReference type="Google" id="ProtNLM"/>
    </source>
</evidence>
<accession>A0ABX5LPT6</accession>
<dbReference type="PROSITE" id="PS51257">
    <property type="entry name" value="PROKAR_LIPOPROTEIN"/>
    <property type="match status" value="1"/>
</dbReference>
<feature type="compositionally biased region" description="Low complexity" evidence="1">
    <location>
        <begin position="129"/>
        <end position="138"/>
    </location>
</feature>
<keyword evidence="2" id="KW-0732">Signal</keyword>
<evidence type="ECO:0000256" key="1">
    <source>
        <dbReference type="SAM" id="MobiDB-lite"/>
    </source>
</evidence>
<protein>
    <recommendedName>
        <fullName evidence="5">Major paralogous domain-containing protein</fullName>
    </recommendedName>
</protein>
<gene>
    <name evidence="3" type="ORF">B0H50_12226</name>
</gene>
<dbReference type="Proteomes" id="UP000245523">
    <property type="component" value="Unassembled WGS sequence"/>
</dbReference>
<evidence type="ECO:0000256" key="2">
    <source>
        <dbReference type="SAM" id="SignalP"/>
    </source>
</evidence>
<organism evidence="3 4">
    <name type="scientific">Hallerella porci</name>
    <dbReference type="NCBI Taxonomy" id="1945871"/>
    <lineage>
        <taxon>Bacteria</taxon>
        <taxon>Pseudomonadati</taxon>
        <taxon>Fibrobacterota</taxon>
        <taxon>Fibrobacteria</taxon>
        <taxon>Fibrobacterales</taxon>
        <taxon>Fibrobacteraceae</taxon>
        <taxon>Hallerella</taxon>
    </lineage>
</organism>
<dbReference type="RefSeq" id="WP_109587628.1">
    <property type="nucleotide sequence ID" value="NZ_QGHD01000022.1"/>
</dbReference>
<feature type="compositionally biased region" description="Low complexity" evidence="1">
    <location>
        <begin position="146"/>
        <end position="159"/>
    </location>
</feature>